<evidence type="ECO:0000313" key="2">
    <source>
        <dbReference type="RefSeq" id="XP_073928538.1"/>
    </source>
</evidence>
<evidence type="ECO:0000313" key="1">
    <source>
        <dbReference type="Proteomes" id="UP001732720"/>
    </source>
</evidence>
<sequence length="3226" mass="367478">MEEDEQEQRRRKVDAGRAKLAHFRQRKTKGDCAHSQKKTAKRKGSTVDASVQEESPIATEDGGLLGAGMVCKSMSCSDTPDGASGAFAAQEQEQDCELVSRPTDGTGQQQQLQAVHTLELEALRLSLNNMHTAQLELTQANLQKEKETALSELREMLNGRRAQELALLQNRQQCEMELVREQHAREKEAMALRCGQETAELKEKLRSEMEKNVQMIETLKQDWESERELCLENLRKELSAKHQSEMEDLQNQFQKELAEQRAQLEKMFQAKSEAEVSLKNLEAQHQAAIKKLQEDLQSERSQYLQDMELKFREREKEKQLELENLQASYEDLKAQSQEEIRHLWSQLESVRTNREEPSESRELLLAQTSHLEELEHLRWDFAQQQQRDRAQHECELEQLRVYFEKKLRDAEKTYQEDLTVFQQRLQETREDSSLGSSSGVFLEETSGRERKEHPDQFNLQLEQQKESMTCLQAGLEEDHRCPEVLSSSLHVPLKEDESDRHCVGLEVLELEQLSSTPSDQHSQELIQVHPQYAQNGTLEVNTQVAARVLGLEAEHKVKLSLLQTELREEIELLKIENRNLHEKLQHETRLKEDLESVKHALVEDHQEERNKAEEKIQLMKQELKKKEAEWELSHEDLKRKAEERLASMLLELREQTESEKQSIMSRFELREASMKHLQDQQAAQILGLERSLMEQQSRLRQLEQGLTADEALLCSQCGQEPPAAQDGEHTLLLREKEDCALQLMVAQNRFLEERKEIMEKFTAEQDAFLREAQEKHTQELQLLQQGHQQQLLSLRTELENRHQAELAERMASLKSEQRVLLETRVAELQEKHAAEISALETRHLSNLDALESCYLADIQTVQQEHRQALELLQVELAEQLQRKDSSHQAILTQELEKLKLKHDKELQSAKDSLRIEMSAKHTEQLTALSTELQSAHQEKLAAALCDQRRQLEEEKVAALDRVGTEVLLLEHQHQATLQELGDALATETQKSRAELAKPQELHGQATQLKDQVISLSQEIEECRAELERLQQRRERENQEGANLICMLRADVDLSQSEGRALRDALRRLLGLFGETLKAAVTLKSRIGERVGLFLDHMGAAEEGQAPAAAPALDEMWSDEALLELDRTLSEGEEISSVAEISSHVCESFLMSPESTLECEQPIRRVYQSLGIAVDGLLEMALDSSRQLEEARQMHSHFEKEFLHKNEETAQLLQRQQEMLEHFREESTAKAELELELHTAEGLLEGFKVEKADLQEALGRKEESEQQLVLELESLQQQLHQADQELATLRHESSTLWSQKEALAAEAEAREMALLKEVESLTREQSEARKQSEKDRAVLLSQMRVLESELEDQLSQHQGCAQQAEEVATLKQQLAALDKHLRSQRQFMDEQAAEREHEREEFQQEILRLEGQLRQVARPRSPGLLDSQCVQLDEKVELLQEKLREKSDGFNDLIIKKELADQQLLIQEEEIKRLEETNANTLRQVAQLQEELEKQKKTVKELQDKESLKGQQVSDSLLTPMSQSRLDEGSCSMPPSGSSPEGLEVQLDTAQRTLLQRETEVSDLKEQLEKIKADLLSKNEEILHLNLKLEIQNNPIPVNIQELQEENASLKVMYSRSSEVEELKGIIENLQENQERLQKDKAEEIEQLHEVIEKLQSELTHMGPMVHELSDCQADSLHSELLCFQGEGPSGQALRTELEAALAAKETLGQLLAEQAQGHSQALEALQQRLQTAEEAASQQLVKLEHSVALREAEVGGMASRIQEFEAVLKAKEAVIVQRDLEIDAMNKQKEAHTIELEAILLALARFCYTLEQQPLGAPGEPPELQQLRVQCARLNHQLQVLHQRFLRCQMELDQQQAHGVAHRPHPHADRQAEHYGQLEQGSSSRRPTSAPHGCGQWDNLQPAKVLVTLKDSGLHKAESMMSVLTVCQRQLEAELLLVKNEMCLNMDSDKVAEAVQGKEKQLEDCQLRSVDLIAQVKQLQEKLNCLVYSMAFQDIHMEHLKFQQHSASPCPAENGSSDDSHNGKETDASPPVDMFNIDKATWDLSGITKNQELMENEMPDFLTQEKLVLKDKPLSLQTSVHSSSFHIEEAEPQKDGVRALDLSSWSPPEVFRKDLTPERQPSLPVTPCSDAVSLQSADTSPQDRTDSLLWADASGLLCYPGRSAAGPAPQWVVAPSAGQHHVDRTALEKDIEDFIITTFDSQEPLRSPPLGLEGRSNGNEKSDCPGVGAMLTLSLGGPEAPTSDSVAAFVAPTSGGFRRSLGVMKEKDIHSKHVKALLQMVLEESHQILALSENQDLPSPLSRGEPRAPLDGCLRERQGLLETVPEKEEKDPSETRLVWSGELLQAVQEVFEKERETLNAKLQSRPGDSDLGPYCSLLERLEKVIQEQGDLQEKAQEHLHLPARSSLLSEIQALRAQLRRTHLQNQEKLQQLCAALTSAEARGSRREHQLRRQVELLAYKLEQEKYIASDLQKTLSKEQEKVSDTQKRLVVEQSAVQDLKSELHECKQENSRLLESLGKVQQEVLQLRSLLDRKENDLKAALEELECERGKERALQAQQEEEQRRHLQWEDQSSKALEELKISLEKHRAQNNQLCVALKHERAAKDNLQKELQIECSRCEALLAQEQSQLSELQKNLEAEKSRSMELSEALQHERLLTEQLSRSVQEACARQETQAHHTLLRKLKAEKARTLELQVVLEKVQQQAVHAQQQLEAQAQERCAELRKEKKVGATLRLAMDALQTQKQELRCCLGREREKPAWLQAELEQLPTRVKEQEHKDTSRRTETRPNHAKTEKWKKMQRDKEKLRELELQHQRDEHKIEQLQQTVRELRWKEEVPWGDGPCLGSPRPGSLELNHFREQQQELEKIRQQLLCVAGLLTSFVNHTVDRTINNWTSSNEKAVSSLVHTLEELKSELSTPASSKKKMAAELQIQLVDVLLKDNDSLTKAISTVTQEKAELSKAVSRLEKTLKHHVQKGCTLSRPGKSVWKQDGTVLHNSSQHSDPGQLMPPASEDMNICHVKMEKLYLHYLRAESFRKALIYQKKYLLLLIGGFQDSEQETLSMIAHLGVFPSKADKKVATSRPFTKFRTAVRVVIAVLRLRFLVKKWQEVDRKGALTQGKAPRPGSRAPRRQQSSSKTRGSLPTRDVSLGHPQDSVHGSGPAAASSSRGVRSTSSPNSRLERSLTASQDPEPSLTEYIHHLEMVQQRLVGLPQDSTSKNSCHQKIKQ</sequence>
<dbReference type="Proteomes" id="UP001732720">
    <property type="component" value="Chromosome 5"/>
</dbReference>
<name>A0AC58MGM1_CASCN</name>
<organism evidence="1 2">
    <name type="scientific">Castor canadensis</name>
    <name type="common">American beaver</name>
    <dbReference type="NCBI Taxonomy" id="51338"/>
    <lineage>
        <taxon>Eukaryota</taxon>
        <taxon>Metazoa</taxon>
        <taxon>Chordata</taxon>
        <taxon>Craniata</taxon>
        <taxon>Vertebrata</taxon>
        <taxon>Euteleostomi</taxon>
        <taxon>Mammalia</taxon>
        <taxon>Eutheria</taxon>
        <taxon>Euarchontoglires</taxon>
        <taxon>Glires</taxon>
        <taxon>Rodentia</taxon>
        <taxon>Castorimorpha</taxon>
        <taxon>Castoridae</taxon>
        <taxon>Castor</taxon>
    </lineage>
</organism>
<proteinExistence type="predicted"/>
<reference evidence="2" key="1">
    <citation type="submission" date="2025-08" db="UniProtKB">
        <authorList>
            <consortium name="RefSeq"/>
        </authorList>
    </citation>
    <scope>IDENTIFICATION</scope>
</reference>
<gene>
    <name evidence="2" type="primary">Pcnt</name>
</gene>
<protein>
    <submittedName>
        <fullName evidence="2">Pericentrin isoform X1</fullName>
    </submittedName>
</protein>
<accession>A0AC58MGM1</accession>
<keyword evidence="1" id="KW-1185">Reference proteome</keyword>
<dbReference type="RefSeq" id="XP_073928538.1">
    <property type="nucleotide sequence ID" value="XM_074072437.1"/>
</dbReference>